<dbReference type="Pfam" id="PF02604">
    <property type="entry name" value="PhdYeFM_antitox"/>
    <property type="match status" value="1"/>
</dbReference>
<evidence type="ECO:0000313" key="4">
    <source>
        <dbReference type="Proteomes" id="UP000577707"/>
    </source>
</evidence>
<comment type="similarity">
    <text evidence="1 2">Belongs to the phD/YefM antitoxin family.</text>
</comment>
<proteinExistence type="inferred from homology"/>
<sequence>MTTQVNIHEAKTHLSRLVDQAEHGETVIIARAGKPVVQITALPHSKVRLGGLRGMFSLPSDDEWEAMDEEIRGMFDPELEIQTNRD</sequence>
<gene>
    <name evidence="3" type="ORF">FHS12_000160</name>
</gene>
<reference evidence="3 4" key="1">
    <citation type="submission" date="2020-08" db="EMBL/GenBank/DDBJ databases">
        <title>Genomic Encyclopedia of Type Strains, Phase III (KMG-III): the genomes of soil and plant-associated and newly described type strains.</title>
        <authorList>
            <person name="Whitman W."/>
        </authorList>
    </citation>
    <scope>NUCLEOTIDE SEQUENCE [LARGE SCALE GENOMIC DNA]</scope>
    <source>
        <strain evidence="3 4">CECT 3302</strain>
    </source>
</reference>
<dbReference type="SUPFAM" id="SSF143120">
    <property type="entry name" value="YefM-like"/>
    <property type="match status" value="1"/>
</dbReference>
<evidence type="ECO:0000256" key="2">
    <source>
        <dbReference type="RuleBase" id="RU362080"/>
    </source>
</evidence>
<dbReference type="Proteomes" id="UP000577707">
    <property type="component" value="Unassembled WGS sequence"/>
</dbReference>
<dbReference type="Gene3D" id="3.40.1620.10">
    <property type="entry name" value="YefM-like domain"/>
    <property type="match status" value="1"/>
</dbReference>
<comment type="caution">
    <text evidence="3">The sequence shown here is derived from an EMBL/GenBank/DDBJ whole genome shotgun (WGS) entry which is preliminary data.</text>
</comment>
<name>A0A7W5F6W9_9ACTN</name>
<comment type="function">
    <text evidence="2">Antitoxin component of a type II toxin-antitoxin (TA) system.</text>
</comment>
<dbReference type="NCBIfam" id="TIGR01552">
    <property type="entry name" value="phd_fam"/>
    <property type="match status" value="1"/>
</dbReference>
<dbReference type="RefSeq" id="WP_183541313.1">
    <property type="nucleotide sequence ID" value="NZ_BMQT01000001.1"/>
</dbReference>
<evidence type="ECO:0000256" key="1">
    <source>
        <dbReference type="ARBA" id="ARBA00009981"/>
    </source>
</evidence>
<evidence type="ECO:0000313" key="3">
    <source>
        <dbReference type="EMBL" id="MBB3087237.1"/>
    </source>
</evidence>
<dbReference type="AlphaFoldDB" id="A0A7W5F6W9"/>
<dbReference type="InterPro" id="IPR036165">
    <property type="entry name" value="YefM-like_sf"/>
</dbReference>
<protein>
    <recommendedName>
        <fullName evidence="2">Antitoxin</fullName>
    </recommendedName>
</protein>
<organism evidence="3 4">
    <name type="scientific">Nocardioides albus</name>
    <dbReference type="NCBI Taxonomy" id="1841"/>
    <lineage>
        <taxon>Bacteria</taxon>
        <taxon>Bacillati</taxon>
        <taxon>Actinomycetota</taxon>
        <taxon>Actinomycetes</taxon>
        <taxon>Propionibacteriales</taxon>
        <taxon>Nocardioidaceae</taxon>
        <taxon>Nocardioides</taxon>
    </lineage>
</organism>
<accession>A0A7W5F6W9</accession>
<dbReference type="EMBL" id="JACHXG010000001">
    <property type="protein sequence ID" value="MBB3087237.1"/>
    <property type="molecule type" value="Genomic_DNA"/>
</dbReference>
<keyword evidence="4" id="KW-1185">Reference proteome</keyword>
<dbReference type="InterPro" id="IPR006442">
    <property type="entry name" value="Antitoxin_Phd/YefM"/>
</dbReference>